<dbReference type="Gene3D" id="3.40.47.10">
    <property type="match status" value="1"/>
</dbReference>
<proteinExistence type="predicted"/>
<dbReference type="AlphaFoldDB" id="A0A975GNT3"/>
<gene>
    <name evidence="5" type="ORF">dnm_032230</name>
</gene>
<dbReference type="Pfam" id="PF08545">
    <property type="entry name" value="ACP_syn_III"/>
    <property type="match status" value="1"/>
</dbReference>
<keyword evidence="2" id="KW-0012">Acyltransferase</keyword>
<accession>A0A975GNT3</accession>
<dbReference type="GO" id="GO:0044550">
    <property type="term" value="P:secondary metabolite biosynthetic process"/>
    <property type="evidence" value="ECO:0007669"/>
    <property type="project" value="TreeGrafter"/>
</dbReference>
<sequence length="337" mass="36517">MRSAGIVGTGLYVPEEIRSNEWFKQFNLLSLNKIFDEAGVMERRICAKGEKSSDMEAKALLAAVENAGIGVKDIDLILDGPNIHDQASPGNAALLQYKSGASNAVAINVDTACISLISQLEIAWSLIAMGRYDTVACVVATMQTKTADYTDKSCMLLGDGAVAVIVQPVSEGKGILSVHLETEGRYFGGVGIDLRLPRSLMRNYRASYLESSNEKLYYFFDHGEQGLKEITKSGPVRPPEAAKKALAKAGYTEKDIDFLITHQPSKILTEAWHKSLRIPVEKTHDTIEKYGNMGPASMGSCLHEAVVSGKIKEGDLVVMFGPGAGFHYGGAVLRWGK</sequence>
<name>A0A975GNT3_9BACT</name>
<dbReference type="KEGG" id="dmm:dnm_032230"/>
<dbReference type="EMBL" id="CP061800">
    <property type="protein sequence ID" value="QTA87193.1"/>
    <property type="molecule type" value="Genomic_DNA"/>
</dbReference>
<keyword evidence="1" id="KW-0808">Transferase</keyword>
<reference evidence="5" key="1">
    <citation type="journal article" date="2021" name="Microb. Physiol.">
        <title>Proteogenomic Insights into the Physiology of Marine, Sulfate-Reducing, Filamentous Desulfonema limicola and Desulfonema magnum.</title>
        <authorList>
            <person name="Schnaars V."/>
            <person name="Wohlbrand L."/>
            <person name="Scheve S."/>
            <person name="Hinrichs C."/>
            <person name="Reinhardt R."/>
            <person name="Rabus R."/>
        </authorList>
    </citation>
    <scope>NUCLEOTIDE SEQUENCE</scope>
    <source>
        <strain evidence="5">4be13</strain>
    </source>
</reference>
<protein>
    <submittedName>
        <fullName evidence="5">3-oxoacyl-[acyl-carrier-protein] synthase 3, FabH-like</fullName>
    </submittedName>
</protein>
<dbReference type="InterPro" id="IPR013751">
    <property type="entry name" value="ACP_syn_III_N"/>
</dbReference>
<dbReference type="RefSeq" id="WP_207682496.1">
    <property type="nucleotide sequence ID" value="NZ_CP061800.1"/>
</dbReference>
<dbReference type="Proteomes" id="UP000663722">
    <property type="component" value="Chromosome"/>
</dbReference>
<feature type="domain" description="Beta-ketoacyl-[acyl-carrier-protein] synthase III N-terminal" evidence="4">
    <location>
        <begin position="109"/>
        <end position="184"/>
    </location>
</feature>
<evidence type="ECO:0000313" key="5">
    <source>
        <dbReference type="EMBL" id="QTA87193.1"/>
    </source>
</evidence>
<dbReference type="InterPro" id="IPR013747">
    <property type="entry name" value="ACP_syn_III_C"/>
</dbReference>
<keyword evidence="6" id="KW-1185">Reference proteome</keyword>
<evidence type="ECO:0000256" key="2">
    <source>
        <dbReference type="ARBA" id="ARBA00023315"/>
    </source>
</evidence>
<dbReference type="CDD" id="cd00830">
    <property type="entry name" value="KAS_III"/>
    <property type="match status" value="1"/>
</dbReference>
<evidence type="ECO:0000259" key="3">
    <source>
        <dbReference type="Pfam" id="PF08541"/>
    </source>
</evidence>
<dbReference type="GO" id="GO:0004315">
    <property type="term" value="F:3-oxoacyl-[acyl-carrier-protein] synthase activity"/>
    <property type="evidence" value="ECO:0007669"/>
    <property type="project" value="InterPro"/>
</dbReference>
<dbReference type="PANTHER" id="PTHR34069">
    <property type="entry name" value="3-OXOACYL-[ACYL-CARRIER-PROTEIN] SYNTHASE 3"/>
    <property type="match status" value="1"/>
</dbReference>
<organism evidence="5 6">
    <name type="scientific">Desulfonema magnum</name>
    <dbReference type="NCBI Taxonomy" id="45655"/>
    <lineage>
        <taxon>Bacteria</taxon>
        <taxon>Pseudomonadati</taxon>
        <taxon>Thermodesulfobacteriota</taxon>
        <taxon>Desulfobacteria</taxon>
        <taxon>Desulfobacterales</taxon>
        <taxon>Desulfococcaceae</taxon>
        <taxon>Desulfonema</taxon>
    </lineage>
</organism>
<evidence type="ECO:0000256" key="1">
    <source>
        <dbReference type="ARBA" id="ARBA00022679"/>
    </source>
</evidence>
<dbReference type="InterPro" id="IPR016039">
    <property type="entry name" value="Thiolase-like"/>
</dbReference>
<dbReference type="PANTHER" id="PTHR34069:SF2">
    <property type="entry name" value="BETA-KETOACYL-[ACYL-CARRIER-PROTEIN] SYNTHASE III"/>
    <property type="match status" value="1"/>
</dbReference>
<evidence type="ECO:0000259" key="4">
    <source>
        <dbReference type="Pfam" id="PF08545"/>
    </source>
</evidence>
<dbReference type="Pfam" id="PF08541">
    <property type="entry name" value="ACP_syn_III_C"/>
    <property type="match status" value="1"/>
</dbReference>
<feature type="domain" description="Beta-ketoacyl-[acyl-carrier-protein] synthase III C-terminal" evidence="3">
    <location>
        <begin position="246"/>
        <end position="335"/>
    </location>
</feature>
<dbReference type="SUPFAM" id="SSF53901">
    <property type="entry name" value="Thiolase-like"/>
    <property type="match status" value="1"/>
</dbReference>
<evidence type="ECO:0000313" key="6">
    <source>
        <dbReference type="Proteomes" id="UP000663722"/>
    </source>
</evidence>
<dbReference type="GO" id="GO:0006633">
    <property type="term" value="P:fatty acid biosynthetic process"/>
    <property type="evidence" value="ECO:0007669"/>
    <property type="project" value="InterPro"/>
</dbReference>